<name>A0A166S7U7_9CLOT</name>
<reference evidence="2 3" key="1">
    <citation type="journal article" date="2015" name="Biotechnol. Bioeng.">
        <title>Genome sequence and phenotypic characterization of Caulobacter segnis.</title>
        <authorList>
            <person name="Patel S."/>
            <person name="Fletcher B."/>
            <person name="Scott D.C."/>
            <person name="Ely B."/>
        </authorList>
    </citation>
    <scope>NUCLEOTIDE SEQUENCE [LARGE SCALE GENOMIC DNA]</scope>
    <source>
        <strain evidence="2 3">ERI-2</strain>
    </source>
</reference>
<organism evidence="2 3">
    <name type="scientific">Clostridium ljungdahlii</name>
    <dbReference type="NCBI Taxonomy" id="1538"/>
    <lineage>
        <taxon>Bacteria</taxon>
        <taxon>Bacillati</taxon>
        <taxon>Bacillota</taxon>
        <taxon>Clostridia</taxon>
        <taxon>Eubacteriales</taxon>
        <taxon>Clostridiaceae</taxon>
        <taxon>Clostridium</taxon>
    </lineage>
</organism>
<dbReference type="Gene3D" id="1.20.200.10">
    <property type="entry name" value="Fumarase/aspartase (Central domain)"/>
    <property type="match status" value="1"/>
</dbReference>
<dbReference type="AlphaFoldDB" id="A0A166S7U7"/>
<proteinExistence type="predicted"/>
<keyword evidence="1 2" id="KW-0456">Lyase</keyword>
<dbReference type="EMBL" id="LITT01000004">
    <property type="protein sequence ID" value="OAA91774.1"/>
    <property type="molecule type" value="Genomic_DNA"/>
</dbReference>
<dbReference type="Pfam" id="PF00221">
    <property type="entry name" value="Lyase_aromatic"/>
    <property type="match status" value="1"/>
</dbReference>
<sequence length="523" mass="57757">MEYEDEKDCIQYAKKLKQVVIGCKDITLEEFIAISRYKARVILSDAFRERVTKSRGLVEKFLKEKRVIYGLTTGFGDNCDKIIEPEDAIILQKNILRSHACSIGETLEPEGVRAILLMMILNMGQGYSGVKLDTIETIASILNSNIVPFAPCHGSVGYLSVEAHISLVLIGEGKAFYNGKLIDGYKALQLEGIKPVELGCKEGLALVSGTTSVTALAALAIYDGIKAAKTADIIGAISLEALRGTTRAFDPRLQSVRPHEEQNMTARNILRILKDSEIAIKYKDYRLQDALSLRCIPQLHGAAKKTLKDAEKTIIIEMNSCCDNPVIYPIKDDGIALMGCNADGSYVGIEADSSCIAMTGIAKMSERRIDRLVNHHISELPAFLIEKTGLNNGFMIPQYTAAGLLGEMRILSTPATIDNTPTCANQEDYVSMGYNASRKLYKCVGLLENILSIELLNALQAVEFLKPLKMSTATKSVYDLIRRVVPKIEDDQHLYPYIEYINDQIHEGNILEQVEDVVGVLEI</sequence>
<dbReference type="Gene3D" id="1.10.275.10">
    <property type="entry name" value="Fumarase/aspartase (N-terminal domain)"/>
    <property type="match status" value="1"/>
</dbReference>
<dbReference type="NCBIfam" id="NF006871">
    <property type="entry name" value="PRK09367.1"/>
    <property type="match status" value="1"/>
</dbReference>
<protein>
    <submittedName>
        <fullName evidence="2">Histidine ammonia-lyase</fullName>
        <ecNumber evidence="2">4.3.1.3</ecNumber>
    </submittedName>
</protein>
<evidence type="ECO:0000313" key="3">
    <source>
        <dbReference type="Proteomes" id="UP000077407"/>
    </source>
</evidence>
<evidence type="ECO:0000256" key="1">
    <source>
        <dbReference type="ARBA" id="ARBA00023239"/>
    </source>
</evidence>
<dbReference type="InterPro" id="IPR024083">
    <property type="entry name" value="Fumarase/histidase_N"/>
</dbReference>
<dbReference type="PANTHER" id="PTHR10362">
    <property type="entry name" value="HISTIDINE AMMONIA-LYASE"/>
    <property type="match status" value="1"/>
</dbReference>
<dbReference type="CDD" id="cd00332">
    <property type="entry name" value="PAL-HAL"/>
    <property type="match status" value="1"/>
</dbReference>
<gene>
    <name evidence="2" type="primary">hutH_3</name>
    <name evidence="2" type="ORF">WY13_00418</name>
</gene>
<dbReference type="FunFam" id="1.10.275.10:FF:000005">
    <property type="entry name" value="Histidine ammonia-lyase"/>
    <property type="match status" value="1"/>
</dbReference>
<dbReference type="GO" id="GO:0004397">
    <property type="term" value="F:histidine ammonia-lyase activity"/>
    <property type="evidence" value="ECO:0007669"/>
    <property type="project" value="UniProtKB-EC"/>
</dbReference>
<dbReference type="Proteomes" id="UP000077407">
    <property type="component" value="Unassembled WGS sequence"/>
</dbReference>
<dbReference type="EC" id="4.3.1.3" evidence="2"/>
<dbReference type="RefSeq" id="WP_192844973.1">
    <property type="nucleotide sequence ID" value="NZ_LITT01000004.1"/>
</dbReference>
<dbReference type="PATRIC" id="fig|1538.10.peg.912"/>
<dbReference type="InterPro" id="IPR008948">
    <property type="entry name" value="L-Aspartase-like"/>
</dbReference>
<dbReference type="InterPro" id="IPR001106">
    <property type="entry name" value="Aromatic_Lyase"/>
</dbReference>
<evidence type="ECO:0000313" key="2">
    <source>
        <dbReference type="EMBL" id="OAA91774.1"/>
    </source>
</evidence>
<dbReference type="SUPFAM" id="SSF48557">
    <property type="entry name" value="L-aspartase-like"/>
    <property type="match status" value="1"/>
</dbReference>
<accession>A0A166S7U7</accession>
<comment type="caution">
    <text evidence="2">The sequence shown here is derived from an EMBL/GenBank/DDBJ whole genome shotgun (WGS) entry which is preliminary data.</text>
</comment>